<sequence>MAQRNTIQLKIASILEVPIDSYAEEFTFVVNGQEFRTSRLLSDLLSSKICRIHIVDPTFDRMVINTKSKGDFSIFLNLSKFNEEKVEERSILFYREIIENLGIEHFSISLIDTFEEENESIFTRIVRHRNEGLFGIERYNKEVKEISTKFFEYAENDQKGLKSVGYDILKDIISSNELKLKSEDQLLKFINSLYNESSEFYQLYEHVIFPNASSEVMNEFISIFNYNDITGDLWTSLSKRLLSDIQLDDEVKKDDEHHRRRYTDEKTKTIPYKKGQELNGIIKYLTDKTGGNIHDNNAIEVTTNSQYYDYHPKNLLDSIVGNDYYSKVRDQNAWVCFDFKKMKIEISNYSIRSSDIKAGYHHIKNWVFEISDDGDKWTKIDEHSNYTELNGNLITKTFEVSQKHFARFCRLRNNGEYYGSNNNNSLILNSIEFYGRLQEP</sequence>
<proteinExistence type="predicted"/>
<organism evidence="2 3">
    <name type="scientific">Tritrichomonas musculus</name>
    <dbReference type="NCBI Taxonomy" id="1915356"/>
    <lineage>
        <taxon>Eukaryota</taxon>
        <taxon>Metamonada</taxon>
        <taxon>Parabasalia</taxon>
        <taxon>Tritrichomonadida</taxon>
        <taxon>Tritrichomonadidae</taxon>
        <taxon>Tritrichomonas</taxon>
    </lineage>
</organism>
<reference evidence="2 3" key="1">
    <citation type="submission" date="2024-04" db="EMBL/GenBank/DDBJ databases">
        <title>Tritrichomonas musculus Genome.</title>
        <authorList>
            <person name="Alves-Ferreira E."/>
            <person name="Grigg M."/>
            <person name="Lorenzi H."/>
            <person name="Galac M."/>
        </authorList>
    </citation>
    <scope>NUCLEOTIDE SEQUENCE [LARGE SCALE GENOMIC DNA]</scope>
    <source>
        <strain evidence="2 3">EAF2021</strain>
    </source>
</reference>
<dbReference type="Gene3D" id="2.60.120.260">
    <property type="entry name" value="Galactose-binding domain-like"/>
    <property type="match status" value="1"/>
</dbReference>
<dbReference type="SUPFAM" id="SSF49785">
    <property type="entry name" value="Galactose-binding domain-like"/>
    <property type="match status" value="1"/>
</dbReference>
<dbReference type="InterPro" id="IPR000421">
    <property type="entry name" value="FA58C"/>
</dbReference>
<dbReference type="EMBL" id="JAPFFF010000005">
    <property type="protein sequence ID" value="KAK8889425.1"/>
    <property type="molecule type" value="Genomic_DNA"/>
</dbReference>
<gene>
    <name evidence="2" type="ORF">M9Y10_034171</name>
</gene>
<dbReference type="Proteomes" id="UP001470230">
    <property type="component" value="Unassembled WGS sequence"/>
</dbReference>
<comment type="caution">
    <text evidence="2">The sequence shown here is derived from an EMBL/GenBank/DDBJ whole genome shotgun (WGS) entry which is preliminary data.</text>
</comment>
<evidence type="ECO:0000259" key="1">
    <source>
        <dbReference type="Pfam" id="PF00754"/>
    </source>
</evidence>
<accession>A0ABR2KE70</accession>
<evidence type="ECO:0000313" key="3">
    <source>
        <dbReference type="Proteomes" id="UP001470230"/>
    </source>
</evidence>
<evidence type="ECO:0000313" key="2">
    <source>
        <dbReference type="EMBL" id="KAK8889425.1"/>
    </source>
</evidence>
<dbReference type="InterPro" id="IPR008979">
    <property type="entry name" value="Galactose-bd-like_sf"/>
</dbReference>
<name>A0ABR2KE70_9EUKA</name>
<feature type="domain" description="F5/8 type C" evidence="1">
    <location>
        <begin position="301"/>
        <end position="420"/>
    </location>
</feature>
<dbReference type="Pfam" id="PF00754">
    <property type="entry name" value="F5_F8_type_C"/>
    <property type="match status" value="1"/>
</dbReference>
<keyword evidence="3" id="KW-1185">Reference proteome</keyword>
<protein>
    <recommendedName>
        <fullName evidence="1">F5/8 type C domain-containing protein</fullName>
    </recommendedName>
</protein>